<feature type="compositionally biased region" description="Low complexity" evidence="1">
    <location>
        <begin position="116"/>
        <end position="127"/>
    </location>
</feature>
<feature type="region of interest" description="Disordered" evidence="1">
    <location>
        <begin position="1"/>
        <end position="137"/>
    </location>
</feature>
<dbReference type="Proteomes" id="UP001362999">
    <property type="component" value="Unassembled WGS sequence"/>
</dbReference>
<evidence type="ECO:0000256" key="1">
    <source>
        <dbReference type="SAM" id="MobiDB-lite"/>
    </source>
</evidence>
<feature type="compositionally biased region" description="Acidic residues" evidence="1">
    <location>
        <begin position="1"/>
        <end position="19"/>
    </location>
</feature>
<comment type="caution">
    <text evidence="2">The sequence shown here is derived from an EMBL/GenBank/DDBJ whole genome shotgun (WGS) entry which is preliminary data.</text>
</comment>
<dbReference type="AlphaFoldDB" id="A0AAW0BA51"/>
<feature type="region of interest" description="Disordered" evidence="1">
    <location>
        <begin position="266"/>
        <end position="357"/>
    </location>
</feature>
<evidence type="ECO:0000313" key="2">
    <source>
        <dbReference type="EMBL" id="KAK7023065.1"/>
    </source>
</evidence>
<sequence>MCREIDEDGTTCSCEEYDAPTDPSAPSKCRECGHGRSRHGPAKPIQPPPSPPVADPPKPTIQAIFDIHANRRLSDAFPGTQRPGDAPATQAAVDPQTATADALKGYRPSSKKHRSSSSSKPQTQSRTPKSRTSSATRPVVSKVILLTEGVSNGFALRSSSRALTPSEEQLRKSHGCVAYDVMISAEWTHEQATKQLATVFPKAFQAAQNDWFLLEKFYQKLSVLDGCDLNPNGRTMVSKIQKKSNTTQTFLYLALRKRIDPEVYGTWYQPPKGHVPSSDIENISDPEDEKDSIFDSLDTQTTQTTPAASSRKRRYASTASISDDEPEETPAAKKQKLASAKVNKAEEPVASTSKLPENADIPFNRELSQFMYDFQARSLVSAPPRIAPPFLLPWEENYDRDPNATNPWHPGYKHPRL</sequence>
<protein>
    <submittedName>
        <fullName evidence="2">Uncharacterized protein</fullName>
    </submittedName>
</protein>
<dbReference type="EMBL" id="JAWWNJ010000036">
    <property type="protein sequence ID" value="KAK7023065.1"/>
    <property type="molecule type" value="Genomic_DNA"/>
</dbReference>
<accession>A0AAW0BA51</accession>
<evidence type="ECO:0000313" key="3">
    <source>
        <dbReference type="Proteomes" id="UP001362999"/>
    </source>
</evidence>
<name>A0AAW0BA51_9AGAR</name>
<keyword evidence="3" id="KW-1185">Reference proteome</keyword>
<organism evidence="2 3">
    <name type="scientific">Favolaschia claudopus</name>
    <dbReference type="NCBI Taxonomy" id="2862362"/>
    <lineage>
        <taxon>Eukaryota</taxon>
        <taxon>Fungi</taxon>
        <taxon>Dikarya</taxon>
        <taxon>Basidiomycota</taxon>
        <taxon>Agaricomycotina</taxon>
        <taxon>Agaricomycetes</taxon>
        <taxon>Agaricomycetidae</taxon>
        <taxon>Agaricales</taxon>
        <taxon>Marasmiineae</taxon>
        <taxon>Mycenaceae</taxon>
        <taxon>Favolaschia</taxon>
    </lineage>
</organism>
<proteinExistence type="predicted"/>
<reference evidence="2 3" key="1">
    <citation type="journal article" date="2024" name="J Genomics">
        <title>Draft genome sequencing and assembly of Favolaschia claudopus CIRM-BRFM 2984 isolated from oak limbs.</title>
        <authorList>
            <person name="Navarro D."/>
            <person name="Drula E."/>
            <person name="Chaduli D."/>
            <person name="Cazenave R."/>
            <person name="Ahrendt S."/>
            <person name="Wang J."/>
            <person name="Lipzen A."/>
            <person name="Daum C."/>
            <person name="Barry K."/>
            <person name="Grigoriev I.V."/>
            <person name="Favel A."/>
            <person name="Rosso M.N."/>
            <person name="Martin F."/>
        </authorList>
    </citation>
    <scope>NUCLEOTIDE SEQUENCE [LARGE SCALE GENOMIC DNA]</scope>
    <source>
        <strain evidence="2 3">CIRM-BRFM 2984</strain>
    </source>
</reference>
<feature type="compositionally biased region" description="Pro residues" evidence="1">
    <location>
        <begin position="44"/>
        <end position="59"/>
    </location>
</feature>
<gene>
    <name evidence="2" type="ORF">R3P38DRAFT_3195014</name>
</gene>